<dbReference type="InterPro" id="IPR001753">
    <property type="entry name" value="Enoyl-CoA_hydra/iso"/>
</dbReference>
<dbReference type="PANTHER" id="PTHR43149">
    <property type="entry name" value="ENOYL-COA HYDRATASE"/>
    <property type="match status" value="1"/>
</dbReference>
<dbReference type="Gene3D" id="3.90.226.10">
    <property type="entry name" value="2-enoyl-CoA Hydratase, Chain A, domain 1"/>
    <property type="match status" value="1"/>
</dbReference>
<evidence type="ECO:0000256" key="1">
    <source>
        <dbReference type="ARBA" id="ARBA00005254"/>
    </source>
</evidence>
<gene>
    <name evidence="4" type="ORF">ABT56_19770</name>
</gene>
<sequence length="268" mass="30036">MEWHRINVEDNNGIVTVSLNRPDKMNALDMKMFQELDAISKRLRKQKHIRAVILRGEGGNFSSGLDIKSVATSKSKAISLLAKWLPGNANLAQRVSRNWRKLPFPVIGVIEGRCYGGGMQIVLGADFRIAEPDAELSIMEVRWGLVPDMAGLMSLREVVAKDIAMRLTMTGEIVTASQALSCGLVTELSHQPMERAKELVGQLAQASPDALAAIKLTTNRCWHGSERFLLAHETFSQLRLLLGRNFTIAGRRQRKQEDLPYRSRQSFW</sequence>
<dbReference type="OrthoDB" id="9807606at2"/>
<comment type="similarity">
    <text evidence="1 3">Belongs to the enoyl-CoA hydratase/isomerase family.</text>
</comment>
<evidence type="ECO:0000313" key="4">
    <source>
        <dbReference type="EMBL" id="KLV03364.1"/>
    </source>
</evidence>
<accession>A0A0J1GVB9</accession>
<dbReference type="CDD" id="cd06558">
    <property type="entry name" value="crotonase-like"/>
    <property type="match status" value="1"/>
</dbReference>
<evidence type="ECO:0000313" key="5">
    <source>
        <dbReference type="Proteomes" id="UP000036097"/>
    </source>
</evidence>
<protein>
    <submittedName>
        <fullName evidence="4">Enoyl-CoA hydratase</fullName>
    </submittedName>
</protein>
<evidence type="ECO:0000256" key="3">
    <source>
        <dbReference type="RuleBase" id="RU003707"/>
    </source>
</evidence>
<dbReference type="RefSeq" id="WP_047880633.1">
    <property type="nucleotide sequence ID" value="NZ_LDOT01000034.1"/>
</dbReference>
<dbReference type="NCBIfam" id="NF005699">
    <property type="entry name" value="PRK07509.1"/>
    <property type="match status" value="1"/>
</dbReference>
<proteinExistence type="inferred from homology"/>
<reference evidence="4 5" key="1">
    <citation type="submission" date="2015-05" db="EMBL/GenBank/DDBJ databases">
        <title>Photobacterium galathea sp. nov.</title>
        <authorList>
            <person name="Machado H."/>
            <person name="Gram L."/>
        </authorList>
    </citation>
    <scope>NUCLEOTIDE SEQUENCE [LARGE SCALE GENOMIC DNA]</scope>
    <source>
        <strain evidence="4 5">CGMCC 1.12159</strain>
    </source>
</reference>
<dbReference type="EMBL" id="LDOT01000034">
    <property type="protein sequence ID" value="KLV03364.1"/>
    <property type="molecule type" value="Genomic_DNA"/>
</dbReference>
<dbReference type="AlphaFoldDB" id="A0A0J1GVB9"/>
<dbReference type="InterPro" id="IPR018376">
    <property type="entry name" value="Enoyl-CoA_hyd/isom_CS"/>
</dbReference>
<dbReference type="PROSITE" id="PS00166">
    <property type="entry name" value="ENOYL_COA_HYDRATASE"/>
    <property type="match status" value="1"/>
</dbReference>
<dbReference type="Pfam" id="PF00378">
    <property type="entry name" value="ECH_1"/>
    <property type="match status" value="1"/>
</dbReference>
<dbReference type="PATRIC" id="fig|1195763.3.peg.4232"/>
<dbReference type="InterPro" id="IPR045002">
    <property type="entry name" value="Ech1-like"/>
</dbReference>
<name>A0A0J1GVB9_9GAMM</name>
<dbReference type="Proteomes" id="UP000036097">
    <property type="component" value="Unassembled WGS sequence"/>
</dbReference>
<dbReference type="InterPro" id="IPR029045">
    <property type="entry name" value="ClpP/crotonase-like_dom_sf"/>
</dbReference>
<organism evidence="4 5">
    <name type="scientific">Photobacterium aquae</name>
    <dbReference type="NCBI Taxonomy" id="1195763"/>
    <lineage>
        <taxon>Bacteria</taxon>
        <taxon>Pseudomonadati</taxon>
        <taxon>Pseudomonadota</taxon>
        <taxon>Gammaproteobacteria</taxon>
        <taxon>Vibrionales</taxon>
        <taxon>Vibrionaceae</taxon>
        <taxon>Photobacterium</taxon>
    </lineage>
</organism>
<keyword evidence="5" id="KW-1185">Reference proteome</keyword>
<keyword evidence="2" id="KW-0413">Isomerase</keyword>
<dbReference type="STRING" id="1195763.ABT56_19770"/>
<dbReference type="GO" id="GO:0016853">
    <property type="term" value="F:isomerase activity"/>
    <property type="evidence" value="ECO:0007669"/>
    <property type="project" value="UniProtKB-KW"/>
</dbReference>
<dbReference type="SUPFAM" id="SSF52096">
    <property type="entry name" value="ClpP/crotonase"/>
    <property type="match status" value="1"/>
</dbReference>
<comment type="caution">
    <text evidence="4">The sequence shown here is derived from an EMBL/GenBank/DDBJ whole genome shotgun (WGS) entry which is preliminary data.</text>
</comment>
<dbReference type="PANTHER" id="PTHR43149:SF1">
    <property type="entry name" value="DELTA(3,5)-DELTA(2,4)-DIENOYL-COA ISOMERASE, MITOCHONDRIAL"/>
    <property type="match status" value="1"/>
</dbReference>
<evidence type="ECO:0000256" key="2">
    <source>
        <dbReference type="ARBA" id="ARBA00023235"/>
    </source>
</evidence>